<dbReference type="GeneTree" id="ENSGT00390000004149"/>
<evidence type="ECO:0000256" key="2">
    <source>
        <dbReference type="ARBA" id="ARBA00004496"/>
    </source>
</evidence>
<reference evidence="13" key="1">
    <citation type="submission" date="2025-08" db="UniProtKB">
        <authorList>
            <consortium name="Ensembl"/>
        </authorList>
    </citation>
    <scope>IDENTIFICATION</scope>
</reference>
<evidence type="ECO:0000256" key="11">
    <source>
        <dbReference type="PIRNR" id="PIRNR017126"/>
    </source>
</evidence>
<keyword evidence="9 11" id="KW-0226">DNA condensation</keyword>
<feature type="compositionally biased region" description="Polar residues" evidence="12">
    <location>
        <begin position="578"/>
        <end position="592"/>
    </location>
</feature>
<keyword evidence="6" id="KW-0963">Cytoplasm</keyword>
<dbReference type="OMA" id="FRKTCAD"/>
<dbReference type="GO" id="GO:0007076">
    <property type="term" value="P:mitotic chromosome condensation"/>
    <property type="evidence" value="ECO:0007669"/>
    <property type="project" value="InterPro"/>
</dbReference>
<dbReference type="Ensembl" id="ENSPMAT00000008057.1">
    <property type="protein sequence ID" value="ENSPMAP00000008021.1"/>
    <property type="gene ID" value="ENSPMAG00000007239.1"/>
</dbReference>
<dbReference type="PANTHER" id="PTHR13108:SF9">
    <property type="entry name" value="CONDENSIN COMPLEX SUBUNIT 2"/>
    <property type="match status" value="1"/>
</dbReference>
<keyword evidence="7 11" id="KW-0132">Cell division</keyword>
<dbReference type="STRING" id="7757.ENSPMAP00000008021"/>
<evidence type="ECO:0000256" key="1">
    <source>
        <dbReference type="ARBA" id="ARBA00004286"/>
    </source>
</evidence>
<feature type="compositionally biased region" description="Polar residues" evidence="12">
    <location>
        <begin position="1"/>
        <end position="11"/>
    </location>
</feature>
<feature type="region of interest" description="Disordered" evidence="12">
    <location>
        <begin position="1"/>
        <end position="43"/>
    </location>
</feature>
<dbReference type="AlphaFoldDB" id="S4RS32"/>
<dbReference type="InterPro" id="IPR022816">
    <property type="entry name" value="Condensin_barren_su2"/>
</dbReference>
<comment type="function">
    <text evidence="11">Regulatory subunit of the condensin complex, a complex required for conversion of interphase chromatin into mitotic-like condense chromosomes.</text>
</comment>
<proteinExistence type="inferred from homology"/>
<dbReference type="HOGENOM" id="CLU_010510_1_0_1"/>
<protein>
    <recommendedName>
        <fullName evidence="4 11">Condensin complex subunit 2</fullName>
    </recommendedName>
</protein>
<keyword evidence="10 11" id="KW-0131">Cell cycle</keyword>
<evidence type="ECO:0000256" key="6">
    <source>
        <dbReference type="ARBA" id="ARBA00022490"/>
    </source>
</evidence>
<evidence type="ECO:0000256" key="10">
    <source>
        <dbReference type="ARBA" id="ARBA00023306"/>
    </source>
</evidence>
<organism evidence="13">
    <name type="scientific">Petromyzon marinus</name>
    <name type="common">Sea lamprey</name>
    <dbReference type="NCBI Taxonomy" id="7757"/>
    <lineage>
        <taxon>Eukaryota</taxon>
        <taxon>Metazoa</taxon>
        <taxon>Chordata</taxon>
        <taxon>Craniata</taxon>
        <taxon>Vertebrata</taxon>
        <taxon>Cyclostomata</taxon>
        <taxon>Hyperoartia</taxon>
        <taxon>Petromyzontiformes</taxon>
        <taxon>Petromyzontidae</taxon>
        <taxon>Petromyzon</taxon>
    </lineage>
</organism>
<dbReference type="PANTHER" id="PTHR13108">
    <property type="entry name" value="CONDENSIN COMPLEX SUBUNIT 2"/>
    <property type="match status" value="1"/>
</dbReference>
<dbReference type="PIRSF" id="PIRSF017126">
    <property type="entry name" value="Condensin_H"/>
    <property type="match status" value="1"/>
</dbReference>
<dbReference type="Pfam" id="PF05786">
    <property type="entry name" value="Cnd2"/>
    <property type="match status" value="1"/>
</dbReference>
<keyword evidence="8 11" id="KW-0498">Mitosis</keyword>
<feature type="compositionally biased region" description="Polar residues" evidence="12">
    <location>
        <begin position="181"/>
        <end position="191"/>
    </location>
</feature>
<reference evidence="13" key="2">
    <citation type="submission" date="2025-09" db="UniProtKB">
        <authorList>
            <consortium name="Ensembl"/>
        </authorList>
    </citation>
    <scope>IDENTIFICATION</scope>
</reference>
<evidence type="ECO:0000256" key="3">
    <source>
        <dbReference type="ARBA" id="ARBA00009471"/>
    </source>
</evidence>
<keyword evidence="5" id="KW-0158">Chromosome</keyword>
<evidence type="ECO:0000256" key="4">
    <source>
        <dbReference type="ARBA" id="ARBA00016065"/>
    </source>
</evidence>
<evidence type="ECO:0000256" key="5">
    <source>
        <dbReference type="ARBA" id="ARBA00022454"/>
    </source>
</evidence>
<dbReference type="GO" id="GO:0005737">
    <property type="term" value="C:cytoplasm"/>
    <property type="evidence" value="ECO:0007669"/>
    <property type="project" value="UniProtKB-SubCell"/>
</dbReference>
<comment type="similarity">
    <text evidence="3 11">Belongs to the CND2 (condensin subunit 2) family.</text>
</comment>
<evidence type="ECO:0000256" key="12">
    <source>
        <dbReference type="SAM" id="MobiDB-lite"/>
    </source>
</evidence>
<comment type="subcellular location">
    <subcellularLocation>
        <location evidence="1">Chromosome</location>
    </subcellularLocation>
    <subcellularLocation>
        <location evidence="2">Cytoplasm</location>
    </subcellularLocation>
</comment>
<sequence length="717" mass="79147">MFATPRRSTGSGIHGATTSGGGVFLSPATHRQQNVPGCDDGSVANSPLFLGSKKSDADDRKERRKSRVIELQQKGGVSPISPTIDRRRSLLTLPGGMTNAQLSEHYSTCIKLSTENKITTKNAFGLHLIDYMADLCKQKGTEMTNFQMAAGTLDASTKIYAVRVDSVHADAYKMLGDIAGNSQTSNEQQTGDGEENPENGVQKGKQKQRKKNSVKNIETNLDKITNSKFDVEEKCEPLLKTGTSYDECGTMGLLLNNLKCSDYSCNLLFDCDLVPLRVNSKSTPPTISSLTDFSELREIIVECFQDKMICPSMASFLFNQCDNDTSKLDAMAMLEKLKGGRLAFDMDAEPQPLEDDYEDDDNDGGGDFGVVGDDFNGDNGEGGTINEFRSGCVAVAGKSNAVMRIENAGIEAMRGQLSLQPSEYSYFDPKLLSTWAGPDHWRLKPTFSLLTDKNGTKIPKVKKTFSLDFDQEINLNEFKQSKAATTITKTTVERYNMKSTTLPDDFHYDPENLIRAFLRPSLKLMRVVRADMGSNHDDDIAAYNYNNANDAANYCPALPAADDDDDDNDAGPAYEPGQFNTTDQIHSMNNNATPYGGDNLVAEPHKVNKIQLDYAKTAKKMDVKRLKQNIWNMLTMQEGDMGSLPTNNTNENEDAKVSKEILFSEMYKKLPARLPISMSKNLSVPMAFVCLLHLANEKNLVISGQEDLLDLKINQDL</sequence>
<evidence type="ECO:0000313" key="13">
    <source>
        <dbReference type="Ensembl" id="ENSPMAP00000008021.1"/>
    </source>
</evidence>
<dbReference type="GO" id="GO:0000796">
    <property type="term" value="C:condensin complex"/>
    <property type="evidence" value="ECO:0007669"/>
    <property type="project" value="InterPro"/>
</dbReference>
<evidence type="ECO:0000256" key="7">
    <source>
        <dbReference type="ARBA" id="ARBA00022618"/>
    </source>
</evidence>
<accession>S4RS32</accession>
<evidence type="ECO:0000256" key="8">
    <source>
        <dbReference type="ARBA" id="ARBA00022776"/>
    </source>
</evidence>
<dbReference type="GO" id="GO:0003682">
    <property type="term" value="F:chromatin binding"/>
    <property type="evidence" value="ECO:0007669"/>
    <property type="project" value="TreeGrafter"/>
</dbReference>
<feature type="region of interest" description="Disordered" evidence="12">
    <location>
        <begin position="181"/>
        <end position="214"/>
    </location>
</feature>
<feature type="region of interest" description="Disordered" evidence="12">
    <location>
        <begin position="557"/>
        <end position="592"/>
    </location>
</feature>
<feature type="compositionally biased region" description="Basic residues" evidence="12">
    <location>
        <begin position="204"/>
        <end position="213"/>
    </location>
</feature>
<name>S4RS32_PETMA</name>
<dbReference type="GO" id="GO:0051301">
    <property type="term" value="P:cell division"/>
    <property type="evidence" value="ECO:0007669"/>
    <property type="project" value="UniProtKB-KW"/>
</dbReference>
<evidence type="ECO:0000256" key="9">
    <source>
        <dbReference type="ARBA" id="ARBA00023067"/>
    </source>
</evidence>